<evidence type="ECO:0000313" key="2">
    <source>
        <dbReference type="Proteomes" id="UP001231649"/>
    </source>
</evidence>
<keyword evidence="2" id="KW-1185">Reference proteome</keyword>
<evidence type="ECO:0000313" key="1">
    <source>
        <dbReference type="EMBL" id="KAJ8736687.1"/>
    </source>
</evidence>
<protein>
    <submittedName>
        <fullName evidence="1">Uncharacterized protein</fullName>
    </submittedName>
</protein>
<reference evidence="1" key="1">
    <citation type="submission" date="2023-03" db="EMBL/GenBank/DDBJ databases">
        <title>Chromosome-level genomes of two armyworms, Mythimna separata and Mythimna loreyi, provide insights into the biosynthesis and reception of sex pheromones.</title>
        <authorList>
            <person name="Zhao H."/>
        </authorList>
    </citation>
    <scope>NUCLEOTIDE SEQUENCE</scope>
    <source>
        <strain evidence="1">BeijingLab</strain>
    </source>
</reference>
<sequence>MSCYSNKEKMECNDYKDICRNHSAKTEREILRVCPSKLSKRELEDLYFTLLENNLELKKTINGQQDKIRVLSTQVQRMTNTQERLVSKEVKDRGTATKAVVDEQKDFISELKDTNQRLTERIQFLNMRLCSAKQFMKTTPPQTAPFRGNRSAATAVSTPKKHDCLSKSPESSPEQVIKVSTFSQWEDKTPRKTNQTQNNVLVDKKPVKSDQLCDENKCRTLMEEMKLKIATLQDELLKVHGEYATRIGRLETEVTEVRKENIRVISERSASELELTESFKRANDILAKHRAYEAKCSELAAELAIEKRKVAELETQLKAANMSDKVKKTIEDHLTTNQETSGAPGDDLRDVTPQVVPPRGDGPQDASSPDRKRQDARFPCGKPRDGKPLNADHVDGDLRDGKPLNAGLPDTGNQDGGPKNGGPQSGSHEVDVPQDGNSLKCNCGCPPPPLPSAPPPSPPPPPPPPARVVIEKTPIKTLLPTLSPKKRDGLDDTSGKSPSAKYGSTRCSESGASKYSSSCRSYTTTSSFDTICETCGCKFHLMSAVPSPTFPVQATHHPMPGATVNGKCIMCGYAPPPPVPPAPTPPRTPTPPPPPPTHPPPPPPPPQPPKRPETKSKPNKLQDKKNDVECRCPPWVQDGLSNLSASQDPNPKCLKCCFKDQPDSEFPSPRMDEGLPPSGGATSLRGDPHTTSSTGDDSGYQDTEQALIKQNKELMEKVLELQRLVDCMRIGGYDGLPECQSESLSDLERSPAKTDDNSVATSGTPVVVDILKPSEVSEDKPDKLIPPQTKDKASTQTFLYGKPPKPSEVSEDKPDKPQTKDKASTQTPLYRKPPQPSEVSEDKPDKLIPPQTKDKASTQTLLYGKPPQAEIPVEQIEQSPKGDNSDHIISVASEMDLTKKVLRIETLDNPEETYRAPSVQWRMSEDTRARIIEEPDGTQYIADDPVKIPEIHGYPDIPNNDYREHSSRDSPKLKIVEKKKLEGSIPSIMSRTQGSRNISLKSTSFGPGFNPEKFKYLEAEGLTAETPRVSIAESVPSNPELGFGIPRLMPKSDQVRHKVDSDSPSISSPSILKPSDSVVARAIGRENLPASYPSTPAQTDDTEDCQNCAACSFDKECAHTIQPTMNKLALEMQKEQARKQDLNASSQTLTPMQLIDTDKKEKKRISISQLRKQKKGNKSVEELVVNPKVYAKQTSQTVGGPVNLPDVPLLEKREQSSNDYVIYKDSEIDKKRLTNDKNGKRKKVYKTGDNLSMTSTMFAQQTCQTVGGPINLPDVPLLEKAAGETSNYEPGKDSNEDKADTKQKQTEKSSQAPGYKAWQADVSVYRRRSGTYCYRRGLQSQDTFACSCDNQQDGACSHKPRNKGTQAVDKPVNASGRERRRAVSLSDRATYTLDSKPTATSPNNTDLEMSYLSDLPMEKEKKSPMKSRPLSPGEDKTSTFTSTSYGTSPATDYSLSEGEMPASNFKRRYSIPDEEWIFVNQTLAHKEETPPVQQMEAALQAITNELQRCKFLLHRHRPENLTRNSTGPRRGSCSAQTSSTNVSRAITLKAATAQQGIGDTQPPMAVFTLHIGTVVFSDEAVLSSRDKNLVLKWKFYEEAVTMARMRAARVMLFDFSTEYKVKVTDHFLNYLKYEQMPIIICELDHEEQPFASCALPLRDALLHTNTRADMSLALMAGPQMLNARTSGTIDTLDSRDEIGVVDLWCMLHTGSNSIHGFNLAIGQPGAPVSVDKMEKRQSGGKLQAGDDYNELELSMLPSGPAATHEKTGKNQSYADVGYNRPSATWSDQPRSPPKIGAVQPELAGAAREITYDPSKYPQPRKRSSSIIPIGNRLTPEKTQLSEMIFNEVKPMIKTPGDVKYVMRKGNLTNTKPRYNSPSELELDSTNYPGSSYGSIKSVLSRLQKKGSRHTQTHGGDQHHFLEKLRKASRAGDRQLKTTARNEDTDEEVYKKYENMSKFAGSTRTDQSKKVTIHPEYFESEVEEPQRDTVEEPTVPDNQKRSAPKLEITILWLALNEKCEAMVDPHVQRVYVAYTFLGRSGAELETPVSLPKPRHYVEKCYFNFTKVFELEDADFPKLGHMARCRNSNGSCTENDCIIFSVVSEPAEDPLGIESCVDIGYAYLYLGDLLAYSAGSPGYTEVMPVRAARGAPAVCGVLAVRLDGLDVVRRCLLLTSSYRRAGRVRRARRAPGRAGRGAALSAAHQLVRYVLLTVQVPARRPCAACSPCAWTGWTWCGAVCCSPAREVRTAHRAGTGAPAVCGVLAVRLDGLDVVRRCLLLTSSYRRAGRVRRARRAPGRAGRGAALSAAHQLVRYVLLTVQVPARRLCAACSPCAWTGWTWCGAVCCSPAREVRTAHRAGTGAPAVCGVLAVRLDGLDVVRRCLLHTSS</sequence>
<dbReference type="Proteomes" id="UP001231649">
    <property type="component" value="Chromosome 2"/>
</dbReference>
<name>A0ACC2RA15_9NEOP</name>
<organism evidence="1 2">
    <name type="scientific">Mythimna loreyi</name>
    <dbReference type="NCBI Taxonomy" id="667449"/>
    <lineage>
        <taxon>Eukaryota</taxon>
        <taxon>Metazoa</taxon>
        <taxon>Ecdysozoa</taxon>
        <taxon>Arthropoda</taxon>
        <taxon>Hexapoda</taxon>
        <taxon>Insecta</taxon>
        <taxon>Pterygota</taxon>
        <taxon>Neoptera</taxon>
        <taxon>Endopterygota</taxon>
        <taxon>Lepidoptera</taxon>
        <taxon>Glossata</taxon>
        <taxon>Ditrysia</taxon>
        <taxon>Noctuoidea</taxon>
        <taxon>Noctuidae</taxon>
        <taxon>Noctuinae</taxon>
        <taxon>Hadenini</taxon>
        <taxon>Mythimna</taxon>
    </lineage>
</organism>
<gene>
    <name evidence="1" type="ORF">PYW08_007343</name>
</gene>
<proteinExistence type="predicted"/>
<accession>A0ACC2RA15</accession>
<dbReference type="EMBL" id="CM056778">
    <property type="protein sequence ID" value="KAJ8736687.1"/>
    <property type="molecule type" value="Genomic_DNA"/>
</dbReference>
<comment type="caution">
    <text evidence="1">The sequence shown here is derived from an EMBL/GenBank/DDBJ whole genome shotgun (WGS) entry which is preliminary data.</text>
</comment>